<gene>
    <name evidence="3" type="ORF">J2T57_002727</name>
</gene>
<accession>A0AAE3KGT1</accession>
<feature type="region of interest" description="Disordered" evidence="1">
    <location>
        <begin position="203"/>
        <end position="231"/>
    </location>
</feature>
<proteinExistence type="predicted"/>
<organism evidence="3 4">
    <name type="scientific">Natronocella acetinitrilica</name>
    <dbReference type="NCBI Taxonomy" id="414046"/>
    <lineage>
        <taxon>Bacteria</taxon>
        <taxon>Pseudomonadati</taxon>
        <taxon>Pseudomonadota</taxon>
        <taxon>Gammaproteobacteria</taxon>
        <taxon>Chromatiales</taxon>
        <taxon>Ectothiorhodospiraceae</taxon>
        <taxon>Natronocella</taxon>
    </lineage>
</organism>
<feature type="region of interest" description="Disordered" evidence="1">
    <location>
        <begin position="366"/>
        <end position="389"/>
    </location>
</feature>
<evidence type="ECO:0000313" key="4">
    <source>
        <dbReference type="Proteomes" id="UP001205843"/>
    </source>
</evidence>
<dbReference type="Proteomes" id="UP001205843">
    <property type="component" value="Unassembled WGS sequence"/>
</dbReference>
<keyword evidence="4" id="KW-1185">Reference proteome</keyword>
<dbReference type="InterPro" id="IPR038610">
    <property type="entry name" value="FliK-like_C_sf"/>
</dbReference>
<feature type="compositionally biased region" description="Basic and acidic residues" evidence="1">
    <location>
        <begin position="372"/>
        <end position="389"/>
    </location>
</feature>
<dbReference type="AlphaFoldDB" id="A0AAE3KGT1"/>
<dbReference type="Gene3D" id="3.30.750.140">
    <property type="match status" value="1"/>
</dbReference>
<feature type="compositionally biased region" description="Pro residues" evidence="1">
    <location>
        <begin position="211"/>
        <end position="227"/>
    </location>
</feature>
<sequence length="389" mass="41589">MDISRDAPSPLLRVPQSPPAAASQWRVGQILEAVVRPPGPDGPTLQIGRETIAVRGELQLPAGERVQLQVMAVRPELSLSLVRSPGLDTLAESSRSLLPRQAPISNVATALQAVLNNAQARDALSPPVRAAAEALMASLPGPEAVSRPEGLRAALLNSGLFLENKLAAAVSGTTPPVDAVRGDNKALLANLLNHVFRALTAQPRSSQGGEQPPPNPARPSPPPPPSVRLPVTAEPGQVLTELGRQADAALARIQTLQIGLVAQETQPPWMFEIGVRNNNDTDVLQFLLDKEQTPGEEADKAWTLQLSFDFRELGPLHCKLVLRGTQVSANWWAERQDTAAEVGNQLPLLTERLRELGLEVGGMRCVHGKPPKAADPDRSDGGRLLDERA</sequence>
<reference evidence="3" key="1">
    <citation type="submission" date="2022-03" db="EMBL/GenBank/DDBJ databases">
        <title>Genomic Encyclopedia of Type Strains, Phase III (KMG-III): the genomes of soil and plant-associated and newly described type strains.</title>
        <authorList>
            <person name="Whitman W."/>
        </authorList>
    </citation>
    <scope>NUCLEOTIDE SEQUENCE</scope>
    <source>
        <strain evidence="3">ANL 6-2</strain>
    </source>
</reference>
<evidence type="ECO:0000313" key="3">
    <source>
        <dbReference type="EMBL" id="MCP1675577.1"/>
    </source>
</evidence>
<feature type="domain" description="Flagellar hook-length control protein-like C-terminal" evidence="2">
    <location>
        <begin position="296"/>
        <end position="372"/>
    </location>
</feature>
<dbReference type="RefSeq" id="WP_253479148.1">
    <property type="nucleotide sequence ID" value="NZ_JALJXV010000006.1"/>
</dbReference>
<comment type="caution">
    <text evidence="3">The sequence shown here is derived from an EMBL/GenBank/DDBJ whole genome shotgun (WGS) entry which is preliminary data.</text>
</comment>
<dbReference type="Pfam" id="PF02120">
    <property type="entry name" value="Flg_hook"/>
    <property type="match status" value="1"/>
</dbReference>
<name>A0AAE3KGT1_9GAMM</name>
<evidence type="ECO:0000259" key="2">
    <source>
        <dbReference type="Pfam" id="PF02120"/>
    </source>
</evidence>
<protein>
    <recommendedName>
        <fullName evidence="2">Flagellar hook-length control protein-like C-terminal domain-containing protein</fullName>
    </recommendedName>
</protein>
<evidence type="ECO:0000256" key="1">
    <source>
        <dbReference type="SAM" id="MobiDB-lite"/>
    </source>
</evidence>
<dbReference type="InterPro" id="IPR021136">
    <property type="entry name" value="Flagellar_hook_control-like_C"/>
</dbReference>
<dbReference type="EMBL" id="JALJXV010000006">
    <property type="protein sequence ID" value="MCP1675577.1"/>
    <property type="molecule type" value="Genomic_DNA"/>
</dbReference>